<keyword evidence="2 3" id="KW-0067">ATP-binding</keyword>
<evidence type="ECO:0000313" key="5">
    <source>
        <dbReference type="Proteomes" id="UP000078387"/>
    </source>
</evidence>
<dbReference type="VEuPathDB" id="AmoebaDB:EHI7A_073710"/>
<evidence type="ECO:0000256" key="3">
    <source>
        <dbReference type="RuleBase" id="RU003322"/>
    </source>
</evidence>
<dbReference type="FunFam" id="2.60.34.10:FF:000040">
    <property type="entry name" value="Heat shock protein 70, putative"/>
    <property type="match status" value="1"/>
</dbReference>
<dbReference type="InterPro" id="IPR018181">
    <property type="entry name" value="Heat_shock_70_CS"/>
</dbReference>
<sequence length="669" mass="75731">MSLQELKEVPIHIGIDLGTTYSSIAIYSENETNPIEVLEISNNEFSIPSWVQLFKGGDGLKKYNVGLIAKNNGGICLHDSKRLIGETVKHYNEQKHLLPTFTSFEVSTDNNEIKMCVEDPLDSSKQESFYPIEVSAMVLRTLYNILIKKIGNRTIGKVVITIPVSFTPRQKKETIQACKMAGFEDVSLLHEPTASVIEFDREFHLKDKSKIVVVDCGGGTTDVACCIFNNSEQQENNKIGKVKEFILNKIKTILKTQKDFLTLLEPEKGTDTGKIKRKKKLISQNIEKITVDCLKTLEKNQSFKINLWDIYPEWDNEITITPQNINLEIKKANNESKIECVWNESDLNLGGNNFDDSLIKVILDKIKQHIGDISFQRLFNIKSSDTKSIKKMKEKRMKNIRLKAEDIKKSLSGNTSYSTIELDSFCEEITGDIEITIDEFNEQCKKDKLLERIERCVKSVVDSANWKINDVNYVLAIGGTCSIPLVRNTVSKIFGKDKVVGPSFNTYTSVVKGAACRAHQLSINKEESIKEVMPYTLGFGLVNNGFSVFAPKGRKLPITFEGEYVNPFDNQRSINNQIYKGEGQKTNEEGMELVTEVTIEGLPPGLKAGEFKMIYQTTVNTSGLVEVEIVKKETRKYLEKMKAFVNLGFDEDMLKKIQQHLEPYIKNSE</sequence>
<dbReference type="AlphaFoldDB" id="A0A5K1VUM5"/>
<dbReference type="OMA" id="CEDSITQ"/>
<organism evidence="4 5">
    <name type="scientific">Entamoeba histolytica</name>
    <dbReference type="NCBI Taxonomy" id="5759"/>
    <lineage>
        <taxon>Eukaryota</taxon>
        <taxon>Amoebozoa</taxon>
        <taxon>Evosea</taxon>
        <taxon>Archamoebae</taxon>
        <taxon>Mastigamoebida</taxon>
        <taxon>Entamoebidae</taxon>
        <taxon>Entamoeba</taxon>
    </lineage>
</organism>
<accession>A0A5K1VUM5</accession>
<dbReference type="VEuPathDB" id="AmoebaDB:EHI_137670"/>
<dbReference type="VEuPathDB" id="AmoebaDB:KM1_110070"/>
<evidence type="ECO:0000256" key="2">
    <source>
        <dbReference type="ARBA" id="ARBA00022840"/>
    </source>
</evidence>
<evidence type="ECO:0000256" key="1">
    <source>
        <dbReference type="ARBA" id="ARBA00022741"/>
    </source>
</evidence>
<dbReference type="FunFam" id="3.90.640.10:FF:000033">
    <property type="entry name" value="Heat shock 70 kDa protein"/>
    <property type="match status" value="1"/>
</dbReference>
<dbReference type="FunFam" id="3.30.420.40:FF:000349">
    <property type="entry name" value="Heat shock protein 70 putative"/>
    <property type="match status" value="1"/>
</dbReference>
<proteinExistence type="inferred from homology"/>
<dbReference type="Gene3D" id="3.30.420.40">
    <property type="match status" value="4"/>
</dbReference>
<dbReference type="FunFam" id="3.30.420.40:FF:000394">
    <property type="entry name" value="Heat shock protein 70 putative"/>
    <property type="match status" value="1"/>
</dbReference>
<dbReference type="GO" id="GO:0140662">
    <property type="term" value="F:ATP-dependent protein folding chaperone"/>
    <property type="evidence" value="ECO:0007669"/>
    <property type="project" value="InterPro"/>
</dbReference>
<dbReference type="Pfam" id="PF00012">
    <property type="entry name" value="HSP70"/>
    <property type="match status" value="2"/>
</dbReference>
<comment type="caution">
    <text evidence="4">The sequence shown here is derived from an EMBL/GenBank/DDBJ whole genome shotgun (WGS) entry which is preliminary data.</text>
</comment>
<dbReference type="Gene3D" id="3.90.640.10">
    <property type="entry name" value="Actin, Chain A, domain 4"/>
    <property type="match status" value="2"/>
</dbReference>
<dbReference type="SUPFAM" id="SSF100920">
    <property type="entry name" value="Heat shock protein 70kD (HSP70), peptide-binding domain"/>
    <property type="match status" value="1"/>
</dbReference>
<dbReference type="VEuPathDB" id="AmoebaDB:EHI5A_086470"/>
<dbReference type="Gene3D" id="2.60.34.10">
    <property type="entry name" value="Substrate Binding Domain Of DNAk, Chain A, domain 1"/>
    <property type="match status" value="1"/>
</dbReference>
<comment type="similarity">
    <text evidence="3">Belongs to the heat shock protein 70 family.</text>
</comment>
<dbReference type="VEuPathDB" id="AmoebaDB:EHI8A_235790"/>
<dbReference type="InterPro" id="IPR029047">
    <property type="entry name" value="HSP70_peptide-bd_sf"/>
</dbReference>
<dbReference type="Proteomes" id="UP000078387">
    <property type="component" value="Unassembled WGS sequence"/>
</dbReference>
<dbReference type="SUPFAM" id="SSF53067">
    <property type="entry name" value="Actin-like ATPase domain"/>
    <property type="match status" value="3"/>
</dbReference>
<gene>
    <name evidence="4" type="ORF">CL6EHI_137670</name>
</gene>
<dbReference type="FunFam" id="3.30.420.40:FF:000606">
    <property type="entry name" value="Heat shock protein 70 putative"/>
    <property type="match status" value="1"/>
</dbReference>
<keyword evidence="4" id="KW-0346">Stress response</keyword>
<name>A0A5K1VUM5_ENTHI</name>
<evidence type="ECO:0000313" key="4">
    <source>
        <dbReference type="EMBL" id="GAT94213.1"/>
    </source>
</evidence>
<dbReference type="InterPro" id="IPR013126">
    <property type="entry name" value="Hsp_70_fam"/>
</dbReference>
<dbReference type="EMBL" id="BDEQ01000001">
    <property type="protein sequence ID" value="GAT94213.1"/>
    <property type="molecule type" value="Genomic_DNA"/>
</dbReference>
<dbReference type="PANTHER" id="PTHR19375">
    <property type="entry name" value="HEAT SHOCK PROTEIN 70KDA"/>
    <property type="match status" value="1"/>
</dbReference>
<dbReference type="InterPro" id="IPR043129">
    <property type="entry name" value="ATPase_NBD"/>
</dbReference>
<reference evidence="4 5" key="1">
    <citation type="submission" date="2016-05" db="EMBL/GenBank/DDBJ databases">
        <title>First whole genome sequencing of Entamoeba histolytica HM1:IMSS-clone-6.</title>
        <authorList>
            <person name="Mukherjee Avik.K."/>
            <person name="Izumyama S."/>
            <person name="Nakada-Tsukui K."/>
            <person name="Nozaki T."/>
        </authorList>
    </citation>
    <scope>NUCLEOTIDE SEQUENCE [LARGE SCALE GENOMIC DNA]</scope>
    <source>
        <strain evidence="4 5">HM1:IMSS clone 6</strain>
    </source>
</reference>
<dbReference type="PROSITE" id="PS00297">
    <property type="entry name" value="HSP70_1"/>
    <property type="match status" value="1"/>
</dbReference>
<dbReference type="GO" id="GO:0005524">
    <property type="term" value="F:ATP binding"/>
    <property type="evidence" value="ECO:0007669"/>
    <property type="project" value="UniProtKB-KW"/>
</dbReference>
<protein>
    <submittedName>
        <fullName evidence="4">Heat shock protein 70 putative</fullName>
    </submittedName>
</protein>
<keyword evidence="1 3" id="KW-0547">Nucleotide-binding</keyword>
<dbReference type="PRINTS" id="PR00301">
    <property type="entry name" value="HEATSHOCK70"/>
</dbReference>